<reference evidence="2 3" key="1">
    <citation type="submission" date="2020-07" db="EMBL/GenBank/DDBJ databases">
        <title>Sequencing the genomes of 1000 actinobacteria strains.</title>
        <authorList>
            <person name="Klenk H.-P."/>
        </authorList>
    </citation>
    <scope>NUCLEOTIDE SEQUENCE [LARGE SCALE GENOMIC DNA]</scope>
    <source>
        <strain evidence="2 3">DSM 24552</strain>
    </source>
</reference>
<evidence type="ECO:0008006" key="4">
    <source>
        <dbReference type="Google" id="ProtNLM"/>
    </source>
</evidence>
<gene>
    <name evidence="2" type="ORF">BJ989_001518</name>
</gene>
<sequence length="185" mass="20075">MPTTASPTSSTTSSSTSSTTAVRTASPASAAARSTQGALALDLWPRLDPPPRREAEVLGLDQPRAVRVRRDVEAWAHRFTQAAVEVAGGDRPVSQLLRWTSTEVYQDLDRRAQLVARARLHGTAAPAARRHPQVRPHVLGVHACVVSPTAVEVSAHVRHGQRSRAVAARFERDHGRWTCTALEFA</sequence>
<name>A0A7Y9US42_9ACTN</name>
<dbReference type="EMBL" id="JACCAC010000001">
    <property type="protein sequence ID" value="NYG55214.1"/>
    <property type="molecule type" value="Genomic_DNA"/>
</dbReference>
<feature type="region of interest" description="Disordered" evidence="1">
    <location>
        <begin position="1"/>
        <end position="35"/>
    </location>
</feature>
<comment type="caution">
    <text evidence="2">The sequence shown here is derived from an EMBL/GenBank/DDBJ whole genome shotgun (WGS) entry which is preliminary data.</text>
</comment>
<proteinExistence type="predicted"/>
<protein>
    <recommendedName>
        <fullName evidence="4">3-hydroxyacyl-CoA dehydrogenase</fullName>
    </recommendedName>
</protein>
<evidence type="ECO:0000313" key="3">
    <source>
        <dbReference type="Proteomes" id="UP000544110"/>
    </source>
</evidence>
<dbReference type="RefSeq" id="WP_179517701.1">
    <property type="nucleotide sequence ID" value="NZ_JACCAC010000001.1"/>
</dbReference>
<organism evidence="2 3">
    <name type="scientific">Nocardioides perillae</name>
    <dbReference type="NCBI Taxonomy" id="1119534"/>
    <lineage>
        <taxon>Bacteria</taxon>
        <taxon>Bacillati</taxon>
        <taxon>Actinomycetota</taxon>
        <taxon>Actinomycetes</taxon>
        <taxon>Propionibacteriales</taxon>
        <taxon>Nocardioidaceae</taxon>
        <taxon>Nocardioides</taxon>
    </lineage>
</organism>
<keyword evidence="3" id="KW-1185">Reference proteome</keyword>
<dbReference type="InterPro" id="IPR045596">
    <property type="entry name" value="DUF6459"/>
</dbReference>
<evidence type="ECO:0000256" key="1">
    <source>
        <dbReference type="SAM" id="MobiDB-lite"/>
    </source>
</evidence>
<dbReference type="Proteomes" id="UP000544110">
    <property type="component" value="Unassembled WGS sequence"/>
</dbReference>
<evidence type="ECO:0000313" key="2">
    <source>
        <dbReference type="EMBL" id="NYG55214.1"/>
    </source>
</evidence>
<dbReference type="Pfam" id="PF20060">
    <property type="entry name" value="DUF6459"/>
    <property type="match status" value="1"/>
</dbReference>
<accession>A0A7Y9US42</accession>
<dbReference type="AlphaFoldDB" id="A0A7Y9US42"/>